<keyword evidence="11" id="KW-1185">Reference proteome</keyword>
<gene>
    <name evidence="10" type="ORF">C2E20_1485</name>
</gene>
<sequence length="857" mass="92187">MATMLFPVWALISGCTAFFYPASLGWMTTQQFEWGVGLLMLAMGLSLNKEEFKKCAANPVPILLGFLCQYTILPILAVVISKVMNLPAAFATGLILLGCCPGGQASNVATYVAHGDVALSVLMTAASTVAATIMTPTLTSLLAGAYIPVDGLALFKSTVQLVLLPTVLGLLANELFKKQVDLVRPVLPLIALALTVVLCAVPVAQVADVLRASGLAACTPVILLHSFGYLLGYALPRGLGFNEKTSRTVSIETGMQSAAMGYALSSKHFADVLVAVPSSVSIVFMVWLGAALAVHRTTINDLSDLLLLVLQQPVLQQQRSVLRFGKVELVCRPDMEAVCSRWRRLALTLPAELRYNLALYAMTDSNGEHVEAGMGSDETEDAWAGAASPRLSCHVRLASQLLPLCTRLVHLELSTDSDPTGPAADQRRGSFHSVCSMVAACSAAAPPTLQTLRLHMKRPWLKLRPTLAGLTLEEASLDVGWQEWQQQLAECPTGRAAAAHAERVLAALRCARLYASSPHRLSKPLPATLARLHTLRVEVAILKWDSHSSDESDDDRDFADGFDGYGSVTPERQRLQAPWLAQLPALRDLHFRVEDTPNVSVLPVWGLTRLTALHVDADCTSPPLPAELRQPLLQCLKLHTFFQDEQLPPAICGLTSLTRLVMHDLRGPFKHHFGLPQELSRLTNLQELWLDLGFRLSARKPGLHAGSLAALRPLTGLRSLSLRGCQLRGLPQGLQLSRLTALDIAGNAFGNPGFLTEPAVLTWLAGCASLATLTLGMADPTHLQVSEAEERGADPEASLAALCSLRLIQVVSRHFGSSKSDEDDGEDSEAETDRQEVAATAIQDAGVAPSVQGCVVQ</sequence>
<dbReference type="GO" id="GO:0005930">
    <property type="term" value="C:axoneme"/>
    <property type="evidence" value="ECO:0007669"/>
    <property type="project" value="UniProtKB-SubCell"/>
</dbReference>
<comment type="subcellular location">
    <subcellularLocation>
        <location evidence="2">Cytoplasm</location>
        <location evidence="2">Cytoskeleton</location>
        <location evidence="2">Cilium axoneme</location>
    </subcellularLocation>
    <subcellularLocation>
        <location evidence="1">Membrane</location>
        <topology evidence="1">Multi-pass membrane protein</topology>
    </subcellularLocation>
</comment>
<evidence type="ECO:0000256" key="9">
    <source>
        <dbReference type="SAM" id="SignalP"/>
    </source>
</evidence>
<evidence type="ECO:0000256" key="6">
    <source>
        <dbReference type="ARBA" id="ARBA00023136"/>
    </source>
</evidence>
<dbReference type="Gene3D" id="3.80.10.10">
    <property type="entry name" value="Ribonuclease Inhibitor"/>
    <property type="match status" value="1"/>
</dbReference>
<dbReference type="InterPro" id="IPR004710">
    <property type="entry name" value="Bilac:Na_transpt"/>
</dbReference>
<dbReference type="Gene3D" id="1.20.1530.20">
    <property type="match status" value="1"/>
</dbReference>
<feature type="chain" id="PRO_5015151502" evidence="9">
    <location>
        <begin position="18"/>
        <end position="857"/>
    </location>
</feature>
<keyword evidence="9" id="KW-0732">Signal</keyword>
<dbReference type="AlphaFoldDB" id="A0A2P6VME3"/>
<feature type="transmembrane region" description="Helical" evidence="8">
    <location>
        <begin position="60"/>
        <end position="80"/>
    </location>
</feature>
<dbReference type="GO" id="GO:0009941">
    <property type="term" value="C:chloroplast envelope"/>
    <property type="evidence" value="ECO:0007669"/>
    <property type="project" value="UniProtKB-ARBA"/>
</dbReference>
<dbReference type="PANTHER" id="PTHR10361">
    <property type="entry name" value="SODIUM-BILE ACID COTRANSPORTER"/>
    <property type="match status" value="1"/>
</dbReference>
<dbReference type="InterPro" id="IPR038770">
    <property type="entry name" value="Na+/solute_symporter_sf"/>
</dbReference>
<feature type="signal peptide" evidence="9">
    <location>
        <begin position="1"/>
        <end position="17"/>
    </location>
</feature>
<feature type="transmembrane region" description="Helical" evidence="8">
    <location>
        <begin position="213"/>
        <end position="235"/>
    </location>
</feature>
<keyword evidence="6 8" id="KW-0472">Membrane</keyword>
<feature type="transmembrane region" description="Helical" evidence="8">
    <location>
        <begin position="86"/>
        <end position="105"/>
    </location>
</feature>
<reference evidence="10 11" key="1">
    <citation type="journal article" date="2018" name="Plant J.">
        <title>Genome sequences of Chlorella sorokiniana UTEX 1602 and Micractinium conductrix SAG 241.80: implications to maltose excretion by a green alga.</title>
        <authorList>
            <person name="Arriola M.B."/>
            <person name="Velmurugan N."/>
            <person name="Zhang Y."/>
            <person name="Plunkett M.H."/>
            <person name="Hondzo H."/>
            <person name="Barney B.M."/>
        </authorList>
    </citation>
    <scope>NUCLEOTIDE SEQUENCE [LARGE SCALE GENOMIC DNA]</scope>
    <source>
        <strain evidence="10 11">SAG 241.80</strain>
    </source>
</reference>
<dbReference type="EMBL" id="LHPF02000002">
    <property type="protein sequence ID" value="PSC75271.1"/>
    <property type="molecule type" value="Genomic_DNA"/>
</dbReference>
<protein>
    <submittedName>
        <fullName evidence="10">Sodium pyruvate cotransporter chloroplastic-like</fullName>
    </submittedName>
</protein>
<evidence type="ECO:0000256" key="8">
    <source>
        <dbReference type="SAM" id="Phobius"/>
    </source>
</evidence>
<evidence type="ECO:0000313" key="11">
    <source>
        <dbReference type="Proteomes" id="UP000239649"/>
    </source>
</evidence>
<feature type="region of interest" description="Disordered" evidence="7">
    <location>
        <begin position="816"/>
        <end position="836"/>
    </location>
</feature>
<accession>A0A2P6VME3</accession>
<evidence type="ECO:0000256" key="1">
    <source>
        <dbReference type="ARBA" id="ARBA00004141"/>
    </source>
</evidence>
<evidence type="ECO:0000256" key="4">
    <source>
        <dbReference type="ARBA" id="ARBA00022692"/>
    </source>
</evidence>
<dbReference type="InterPro" id="IPR032675">
    <property type="entry name" value="LRR_dom_sf"/>
</dbReference>
<dbReference type="InterPro" id="IPR002657">
    <property type="entry name" value="BilAc:Na_symport/Acr3"/>
</dbReference>
<proteinExistence type="inferred from homology"/>
<dbReference type="Pfam" id="PF01758">
    <property type="entry name" value="SBF"/>
    <property type="match status" value="1"/>
</dbReference>
<feature type="transmembrane region" description="Helical" evidence="8">
    <location>
        <begin position="153"/>
        <end position="173"/>
    </location>
</feature>
<evidence type="ECO:0000256" key="5">
    <source>
        <dbReference type="ARBA" id="ARBA00022989"/>
    </source>
</evidence>
<evidence type="ECO:0000256" key="7">
    <source>
        <dbReference type="SAM" id="MobiDB-lite"/>
    </source>
</evidence>
<dbReference type="Proteomes" id="UP000239649">
    <property type="component" value="Unassembled WGS sequence"/>
</dbReference>
<keyword evidence="5 8" id="KW-1133">Transmembrane helix</keyword>
<comment type="caution">
    <text evidence="10">The sequence shown here is derived from an EMBL/GenBank/DDBJ whole genome shotgun (WGS) entry which is preliminary data.</text>
</comment>
<feature type="transmembrane region" description="Helical" evidence="8">
    <location>
        <begin position="117"/>
        <end position="147"/>
    </location>
</feature>
<feature type="transmembrane region" description="Helical" evidence="8">
    <location>
        <begin position="31"/>
        <end position="48"/>
    </location>
</feature>
<dbReference type="PANTHER" id="PTHR10361:SF30">
    <property type="entry name" value="SODIUM_METABOLITE COTRANSPORTER BASS6, CHLOROPLASTIC-RELATED"/>
    <property type="match status" value="1"/>
</dbReference>
<name>A0A2P6VME3_9CHLO</name>
<feature type="compositionally biased region" description="Acidic residues" evidence="7">
    <location>
        <begin position="821"/>
        <end position="830"/>
    </location>
</feature>
<dbReference type="GO" id="GO:0016020">
    <property type="term" value="C:membrane"/>
    <property type="evidence" value="ECO:0007669"/>
    <property type="project" value="UniProtKB-SubCell"/>
</dbReference>
<feature type="transmembrane region" description="Helical" evidence="8">
    <location>
        <begin position="272"/>
        <end position="294"/>
    </location>
</feature>
<keyword evidence="4 8" id="KW-0812">Transmembrane</keyword>
<dbReference type="STRING" id="554055.A0A2P6VME3"/>
<evidence type="ECO:0000313" key="10">
    <source>
        <dbReference type="EMBL" id="PSC75271.1"/>
    </source>
</evidence>
<dbReference type="SUPFAM" id="SSF52047">
    <property type="entry name" value="RNI-like"/>
    <property type="match status" value="1"/>
</dbReference>
<evidence type="ECO:0000256" key="3">
    <source>
        <dbReference type="ARBA" id="ARBA00006528"/>
    </source>
</evidence>
<evidence type="ECO:0000256" key="2">
    <source>
        <dbReference type="ARBA" id="ARBA00004430"/>
    </source>
</evidence>
<feature type="transmembrane region" description="Helical" evidence="8">
    <location>
        <begin position="185"/>
        <end position="207"/>
    </location>
</feature>
<organism evidence="10 11">
    <name type="scientific">Micractinium conductrix</name>
    <dbReference type="NCBI Taxonomy" id="554055"/>
    <lineage>
        <taxon>Eukaryota</taxon>
        <taxon>Viridiplantae</taxon>
        <taxon>Chlorophyta</taxon>
        <taxon>core chlorophytes</taxon>
        <taxon>Trebouxiophyceae</taxon>
        <taxon>Chlorellales</taxon>
        <taxon>Chlorellaceae</taxon>
        <taxon>Chlorella clade</taxon>
        <taxon>Micractinium</taxon>
    </lineage>
</organism>
<dbReference type="OrthoDB" id="203097at2759"/>
<comment type="similarity">
    <text evidence="3">Belongs to the bile acid:sodium symporter (BASS) (TC 2.A.28) family.</text>
</comment>